<keyword evidence="4 7" id="KW-0067">ATP-binding</keyword>
<evidence type="ECO:0000256" key="7">
    <source>
        <dbReference type="RuleBase" id="RU003322"/>
    </source>
</evidence>
<proteinExistence type="inferred from homology"/>
<dbReference type="FunFam" id="3.90.640.10:FF:000003">
    <property type="entry name" value="Molecular chaperone DnaK"/>
    <property type="match status" value="1"/>
</dbReference>
<dbReference type="RefSeq" id="WP_133872558.1">
    <property type="nucleotide sequence ID" value="NZ_BOMD01000083.1"/>
</dbReference>
<evidence type="ECO:0000256" key="3">
    <source>
        <dbReference type="ARBA" id="ARBA00022741"/>
    </source>
</evidence>
<dbReference type="PROSITE" id="PS00297">
    <property type="entry name" value="HSP70_1"/>
    <property type="match status" value="1"/>
</dbReference>
<keyword evidence="2" id="KW-0597">Phosphoprotein</keyword>
<dbReference type="EMBL" id="SNWR01000001">
    <property type="protein sequence ID" value="TDO38015.1"/>
    <property type="molecule type" value="Genomic_DNA"/>
</dbReference>
<keyword evidence="3 7" id="KW-0547">Nucleotide-binding</keyword>
<dbReference type="Gene3D" id="3.90.640.10">
    <property type="entry name" value="Actin, Chain A, domain 4"/>
    <property type="match status" value="1"/>
</dbReference>
<dbReference type="InterPro" id="IPR029047">
    <property type="entry name" value="HSP70_peptide-bd_sf"/>
</dbReference>
<keyword evidence="6" id="KW-0143">Chaperone</keyword>
<name>A0A4R6JTI0_9ACTN</name>
<evidence type="ECO:0000256" key="4">
    <source>
        <dbReference type="ARBA" id="ARBA00022840"/>
    </source>
</evidence>
<evidence type="ECO:0000313" key="9">
    <source>
        <dbReference type="Proteomes" id="UP000294901"/>
    </source>
</evidence>
<comment type="caution">
    <text evidence="8">The sequence shown here is derived from an EMBL/GenBank/DDBJ whole genome shotgun (WGS) entry which is preliminary data.</text>
</comment>
<dbReference type="OrthoDB" id="9766019at2"/>
<comment type="similarity">
    <text evidence="1 7">Belongs to the heat shock protein 70 family.</text>
</comment>
<dbReference type="GO" id="GO:0005524">
    <property type="term" value="F:ATP binding"/>
    <property type="evidence" value="ECO:0007669"/>
    <property type="project" value="UniProtKB-KW"/>
</dbReference>
<keyword evidence="5" id="KW-0346">Stress response</keyword>
<dbReference type="Pfam" id="PF00012">
    <property type="entry name" value="HSP70"/>
    <property type="match status" value="2"/>
</dbReference>
<dbReference type="Gene3D" id="2.60.34.10">
    <property type="entry name" value="Substrate Binding Domain Of DNAk, Chain A, domain 1"/>
    <property type="match status" value="1"/>
</dbReference>
<dbReference type="PROSITE" id="PS00329">
    <property type="entry name" value="HSP70_2"/>
    <property type="match status" value="1"/>
</dbReference>
<dbReference type="SUPFAM" id="SSF100920">
    <property type="entry name" value="Heat shock protein 70kD (HSP70), peptide-binding domain"/>
    <property type="match status" value="1"/>
</dbReference>
<dbReference type="AlphaFoldDB" id="A0A4R6JTI0"/>
<dbReference type="InterPro" id="IPR043129">
    <property type="entry name" value="ATPase_NBD"/>
</dbReference>
<dbReference type="InterPro" id="IPR018181">
    <property type="entry name" value="Heat_shock_70_CS"/>
</dbReference>
<gene>
    <name evidence="8" type="ORF">C8E87_1657</name>
</gene>
<organism evidence="8 9">
    <name type="scientific">Paractinoplanes brasiliensis</name>
    <dbReference type="NCBI Taxonomy" id="52695"/>
    <lineage>
        <taxon>Bacteria</taxon>
        <taxon>Bacillati</taxon>
        <taxon>Actinomycetota</taxon>
        <taxon>Actinomycetes</taxon>
        <taxon>Micromonosporales</taxon>
        <taxon>Micromonosporaceae</taxon>
        <taxon>Paractinoplanes</taxon>
    </lineage>
</organism>
<dbReference type="CDD" id="cd24029">
    <property type="entry name" value="ASKHA_NBD_HSP70_DnaK_HscA_HscC"/>
    <property type="match status" value="1"/>
</dbReference>
<dbReference type="GO" id="GO:0140662">
    <property type="term" value="F:ATP-dependent protein folding chaperone"/>
    <property type="evidence" value="ECO:0007669"/>
    <property type="project" value="InterPro"/>
</dbReference>
<dbReference type="PANTHER" id="PTHR19375">
    <property type="entry name" value="HEAT SHOCK PROTEIN 70KDA"/>
    <property type="match status" value="1"/>
</dbReference>
<dbReference type="InterPro" id="IPR013126">
    <property type="entry name" value="Hsp_70_fam"/>
</dbReference>
<evidence type="ECO:0000256" key="5">
    <source>
        <dbReference type="ARBA" id="ARBA00023016"/>
    </source>
</evidence>
<accession>A0A4R6JTI0</accession>
<reference evidence="8 9" key="1">
    <citation type="submission" date="2019-03" db="EMBL/GenBank/DDBJ databases">
        <title>Sequencing the genomes of 1000 actinobacteria strains.</title>
        <authorList>
            <person name="Klenk H.-P."/>
        </authorList>
    </citation>
    <scope>NUCLEOTIDE SEQUENCE [LARGE SCALE GENOMIC DNA]</scope>
    <source>
        <strain evidence="8 9">DSM 43805</strain>
    </source>
</reference>
<dbReference type="Gene3D" id="3.30.420.40">
    <property type="match status" value="2"/>
</dbReference>
<dbReference type="Proteomes" id="UP000294901">
    <property type="component" value="Unassembled WGS sequence"/>
</dbReference>
<keyword evidence="9" id="KW-1185">Reference proteome</keyword>
<dbReference type="SUPFAM" id="SSF53067">
    <property type="entry name" value="Actin-like ATPase domain"/>
    <property type="match status" value="2"/>
</dbReference>
<protein>
    <submittedName>
        <fullName evidence="8">Molecular chaperone DnaK (HSP70)</fullName>
    </submittedName>
</protein>
<sequence length="531" mass="56906">MTTFGIDLGTTYSCISYVGDDGDPVIVRNDEGQELTPSVVYFETPHNVIVGEQAKDAAKSDAERVVSLIKRRMGSQDIEFDFDGVSYTPESVSAFILRDLARSARKATGAEVTDAVITVPAYFGLSERHATQLAGEIAGLTVVGVVPEPVAAALHYGALSGAEDRTILVYDLGGGTFDTTVIRLHGGDVTVVCTDGDHQLGGADWDDRIVTYLSECFVAAHPDAGAADSETFLQGLGLIAEDLKKSLSSRAAKRQLVQYGGAKLNVDLTRETFEELTADLLNRTLEITTRTLRVAEELGAGRPDTLLLVGGSTSMPAVARKLRDALGLEPLVHDPHLAVAKGAAMFALHKTIRVRLADSDETVGVKATAEALGVPEKTVGGLVAKKVTIVVPRAFGVGVVARDTDPEDGKIEVRHLLEANTPLPSPKITEQFFTAVSDQTSIHITIWEQAGAEVSHLVEYNKQIGEGLIERLPLLPKKSPIDITFAMDEAGLLTVDARELKTGQKIRIEVRIGGLDDRRVKQARDAVTRLA</sequence>
<evidence type="ECO:0000256" key="2">
    <source>
        <dbReference type="ARBA" id="ARBA00022553"/>
    </source>
</evidence>
<dbReference type="FunFam" id="3.30.420.40:FF:000071">
    <property type="entry name" value="Molecular chaperone DnaK"/>
    <property type="match status" value="1"/>
</dbReference>
<evidence type="ECO:0000313" key="8">
    <source>
        <dbReference type="EMBL" id="TDO38015.1"/>
    </source>
</evidence>
<evidence type="ECO:0000256" key="6">
    <source>
        <dbReference type="ARBA" id="ARBA00023186"/>
    </source>
</evidence>
<evidence type="ECO:0000256" key="1">
    <source>
        <dbReference type="ARBA" id="ARBA00007381"/>
    </source>
</evidence>
<dbReference type="PRINTS" id="PR00301">
    <property type="entry name" value="HEATSHOCK70"/>
</dbReference>